<dbReference type="PRINTS" id="PR00371">
    <property type="entry name" value="FPNCR"/>
</dbReference>
<keyword evidence="5" id="KW-0812">Transmembrane</keyword>
<dbReference type="PANTHER" id="PTHR19384:SF17">
    <property type="entry name" value="NADPH--CYTOCHROME P450 REDUCTASE"/>
    <property type="match status" value="1"/>
</dbReference>
<feature type="transmembrane region" description="Helical" evidence="5">
    <location>
        <begin position="6"/>
        <end position="27"/>
    </location>
</feature>
<evidence type="ECO:0000256" key="5">
    <source>
        <dbReference type="SAM" id="Phobius"/>
    </source>
</evidence>
<proteinExistence type="predicted"/>
<dbReference type="PRINTS" id="PR00369">
    <property type="entry name" value="FLAVODOXIN"/>
</dbReference>
<accession>A0A0D3KS27</accession>
<feature type="domain" description="Flavodoxin-like" evidence="6">
    <location>
        <begin position="60"/>
        <end position="214"/>
    </location>
</feature>
<dbReference type="KEGG" id="ehx:EMIHUDRAFT_224317"/>
<comment type="cofactor">
    <cofactor evidence="1">
        <name>FAD</name>
        <dbReference type="ChEBI" id="CHEBI:57692"/>
    </cofactor>
</comment>
<organism evidence="7 8">
    <name type="scientific">Emiliania huxleyi (strain CCMP1516)</name>
    <dbReference type="NCBI Taxonomy" id="280463"/>
    <lineage>
        <taxon>Eukaryota</taxon>
        <taxon>Haptista</taxon>
        <taxon>Haptophyta</taxon>
        <taxon>Prymnesiophyceae</taxon>
        <taxon>Isochrysidales</taxon>
        <taxon>Noelaerhabdaceae</taxon>
        <taxon>Emiliania</taxon>
    </lineage>
</organism>
<dbReference type="InterPro" id="IPR029039">
    <property type="entry name" value="Flavoprotein-like_sf"/>
</dbReference>
<dbReference type="STRING" id="2903.R1DTY2"/>
<dbReference type="Pfam" id="PF00175">
    <property type="entry name" value="NAD_binding_1"/>
    <property type="match status" value="1"/>
</dbReference>
<dbReference type="SUPFAM" id="SSF52343">
    <property type="entry name" value="Ferredoxin reductase-like, C-terminal NADP-linked domain"/>
    <property type="match status" value="1"/>
</dbReference>
<dbReference type="InterPro" id="IPR023173">
    <property type="entry name" value="NADPH_Cyt_P450_Rdtase_alpha"/>
</dbReference>
<keyword evidence="8" id="KW-1185">Reference proteome</keyword>
<dbReference type="PROSITE" id="PS50902">
    <property type="entry name" value="FLAVODOXIN_LIKE"/>
    <property type="match status" value="1"/>
</dbReference>
<dbReference type="AlphaFoldDB" id="A0A0D3KS27"/>
<dbReference type="PaxDb" id="2903-EOD38562"/>
<keyword evidence="5" id="KW-1133">Transmembrane helix</keyword>
<dbReference type="SUPFAM" id="SSF52218">
    <property type="entry name" value="Flavoproteins"/>
    <property type="match status" value="1"/>
</dbReference>
<dbReference type="RefSeq" id="XP_005790991.1">
    <property type="nucleotide sequence ID" value="XM_005790934.1"/>
</dbReference>
<evidence type="ECO:0000313" key="7">
    <source>
        <dbReference type="EnsemblProtists" id="EOD38562"/>
    </source>
</evidence>
<keyword evidence="2" id="KW-0285">Flavoprotein</keyword>
<evidence type="ECO:0000256" key="2">
    <source>
        <dbReference type="ARBA" id="ARBA00022630"/>
    </source>
</evidence>
<keyword evidence="3" id="KW-0274">FAD</keyword>
<reference evidence="7" key="2">
    <citation type="submission" date="2024-10" db="UniProtKB">
        <authorList>
            <consortium name="EnsemblProtists"/>
        </authorList>
    </citation>
    <scope>IDENTIFICATION</scope>
</reference>
<dbReference type="Gene3D" id="3.40.50.360">
    <property type="match status" value="1"/>
</dbReference>
<dbReference type="Gene3D" id="1.20.990.10">
    <property type="entry name" value="NADPH-cytochrome p450 Reductase, Chain A, domain 3"/>
    <property type="match status" value="1"/>
</dbReference>
<dbReference type="InterPro" id="IPR001709">
    <property type="entry name" value="Flavoprot_Pyr_Nucl_cyt_Rdtase"/>
</dbReference>
<name>A0A0D3KS27_EMIH1</name>
<dbReference type="GO" id="GO:0005829">
    <property type="term" value="C:cytosol"/>
    <property type="evidence" value="ECO:0007669"/>
    <property type="project" value="TreeGrafter"/>
</dbReference>
<evidence type="ECO:0000256" key="3">
    <source>
        <dbReference type="ARBA" id="ARBA00022827"/>
    </source>
</evidence>
<evidence type="ECO:0000259" key="6">
    <source>
        <dbReference type="PROSITE" id="PS50902"/>
    </source>
</evidence>
<sequence length="459" mass="48886">MPNPSPALDLSSGLATIVVLIASWLLLRWKRGRRAPPPPREEPSAPVRAVGAKAAGRGPMTILFGSQTGTAEGFATTLMREARVRGYAARALDLEELPPEELGGVEGPCVFLLATHGEGDPTDNTVAFHRWASDASREPGCLAALQYAAFGLGDQWREELAPLGLGDDDGDIDADFESWRASLWVALCGGSDQADGQEEAEEEAPAPSYVAVCENRELCRDASSGSALRWVADLRAAASKPLLRFLAAHAADPAEAARLRRLLLPRGRGQGRAGAGEGPDFAAALWMKAPLLAGGQGGLEAAAAGRSVVAFVRRSSFRLPCDGATPEMRVAAAEGRGRTGPTRLYFGCRHARGDYLYEDELAAALEGKLLGTLRCAFSRDGARKVYVQDLLREDGREVWSLLGCRGGHLYICGGTAMGREVVLALQRTAVEHGKLSEAEAAAFVSRMEGEGRLVKELWS</sequence>
<dbReference type="PANTHER" id="PTHR19384">
    <property type="entry name" value="NITRIC OXIDE SYNTHASE-RELATED"/>
    <property type="match status" value="1"/>
</dbReference>
<dbReference type="GO" id="GO:0010181">
    <property type="term" value="F:FMN binding"/>
    <property type="evidence" value="ECO:0007669"/>
    <property type="project" value="InterPro"/>
</dbReference>
<dbReference type="HOGENOM" id="CLU_599127_0_0_1"/>
<dbReference type="InterPro" id="IPR001094">
    <property type="entry name" value="Flavdoxin-like"/>
</dbReference>
<evidence type="ECO:0000313" key="8">
    <source>
        <dbReference type="Proteomes" id="UP000013827"/>
    </source>
</evidence>
<dbReference type="Gene3D" id="3.40.50.80">
    <property type="entry name" value="Nucleotide-binding domain of ferredoxin-NADP reductase (FNR) module"/>
    <property type="match status" value="1"/>
</dbReference>
<dbReference type="GO" id="GO:0003958">
    <property type="term" value="F:NADPH-hemoprotein reductase activity"/>
    <property type="evidence" value="ECO:0007669"/>
    <property type="project" value="UniProtKB-EC"/>
</dbReference>
<dbReference type="eggNOG" id="KOG1158">
    <property type="taxonomic scope" value="Eukaryota"/>
</dbReference>
<evidence type="ECO:0000256" key="1">
    <source>
        <dbReference type="ARBA" id="ARBA00001974"/>
    </source>
</evidence>
<reference evidence="8" key="1">
    <citation type="journal article" date="2013" name="Nature">
        <title>Pan genome of the phytoplankton Emiliania underpins its global distribution.</title>
        <authorList>
            <person name="Read B.A."/>
            <person name="Kegel J."/>
            <person name="Klute M.J."/>
            <person name="Kuo A."/>
            <person name="Lefebvre S.C."/>
            <person name="Maumus F."/>
            <person name="Mayer C."/>
            <person name="Miller J."/>
            <person name="Monier A."/>
            <person name="Salamov A."/>
            <person name="Young J."/>
            <person name="Aguilar M."/>
            <person name="Claverie J.M."/>
            <person name="Frickenhaus S."/>
            <person name="Gonzalez K."/>
            <person name="Herman E.K."/>
            <person name="Lin Y.C."/>
            <person name="Napier J."/>
            <person name="Ogata H."/>
            <person name="Sarno A.F."/>
            <person name="Shmutz J."/>
            <person name="Schroeder D."/>
            <person name="de Vargas C."/>
            <person name="Verret F."/>
            <person name="von Dassow P."/>
            <person name="Valentin K."/>
            <person name="Van de Peer Y."/>
            <person name="Wheeler G."/>
            <person name="Dacks J.B."/>
            <person name="Delwiche C.F."/>
            <person name="Dyhrman S.T."/>
            <person name="Glockner G."/>
            <person name="John U."/>
            <person name="Richards T."/>
            <person name="Worden A.Z."/>
            <person name="Zhang X."/>
            <person name="Grigoriev I.V."/>
            <person name="Allen A.E."/>
            <person name="Bidle K."/>
            <person name="Borodovsky M."/>
            <person name="Bowler C."/>
            <person name="Brownlee C."/>
            <person name="Cock J.M."/>
            <person name="Elias M."/>
            <person name="Gladyshev V.N."/>
            <person name="Groth M."/>
            <person name="Guda C."/>
            <person name="Hadaegh A."/>
            <person name="Iglesias-Rodriguez M.D."/>
            <person name="Jenkins J."/>
            <person name="Jones B.M."/>
            <person name="Lawson T."/>
            <person name="Leese F."/>
            <person name="Lindquist E."/>
            <person name="Lobanov A."/>
            <person name="Lomsadze A."/>
            <person name="Malik S.B."/>
            <person name="Marsh M.E."/>
            <person name="Mackinder L."/>
            <person name="Mock T."/>
            <person name="Mueller-Roeber B."/>
            <person name="Pagarete A."/>
            <person name="Parker M."/>
            <person name="Probert I."/>
            <person name="Quesneville H."/>
            <person name="Raines C."/>
            <person name="Rensing S.A."/>
            <person name="Riano-Pachon D.M."/>
            <person name="Richier S."/>
            <person name="Rokitta S."/>
            <person name="Shiraiwa Y."/>
            <person name="Soanes D.M."/>
            <person name="van der Giezen M."/>
            <person name="Wahlund T.M."/>
            <person name="Williams B."/>
            <person name="Wilson W."/>
            <person name="Wolfe G."/>
            <person name="Wurch L.L."/>
        </authorList>
    </citation>
    <scope>NUCLEOTIDE SEQUENCE</scope>
</reference>
<dbReference type="InterPro" id="IPR039261">
    <property type="entry name" value="FNR_nucleotide-bd"/>
</dbReference>
<dbReference type="InterPro" id="IPR001433">
    <property type="entry name" value="OxRdtase_FAD/NAD-bd"/>
</dbReference>
<dbReference type="GeneID" id="17283832"/>
<keyword evidence="5" id="KW-0472">Membrane</keyword>
<dbReference type="Proteomes" id="UP000013827">
    <property type="component" value="Unassembled WGS sequence"/>
</dbReference>
<protein>
    <recommendedName>
        <fullName evidence="4">NADPH--hemoprotein reductase</fullName>
        <ecNumber evidence="4">1.6.2.4</ecNumber>
    </recommendedName>
</protein>
<dbReference type="GO" id="GO:0050660">
    <property type="term" value="F:flavin adenine dinucleotide binding"/>
    <property type="evidence" value="ECO:0007669"/>
    <property type="project" value="TreeGrafter"/>
</dbReference>
<dbReference type="InterPro" id="IPR008254">
    <property type="entry name" value="Flavodoxin/NO_synth"/>
</dbReference>
<dbReference type="EC" id="1.6.2.4" evidence="4"/>
<dbReference type="Pfam" id="PF00258">
    <property type="entry name" value="Flavodoxin_1"/>
    <property type="match status" value="1"/>
</dbReference>
<evidence type="ECO:0000256" key="4">
    <source>
        <dbReference type="ARBA" id="ARBA00023797"/>
    </source>
</evidence>
<dbReference type="EnsemblProtists" id="EOD38562">
    <property type="protein sequence ID" value="EOD38562"/>
    <property type="gene ID" value="EMIHUDRAFT_224317"/>
</dbReference>